<name>A0A8S3W6Z7_PARAO</name>
<accession>A0A8S3W6Z7</accession>
<dbReference type="Proteomes" id="UP000691718">
    <property type="component" value="Unassembled WGS sequence"/>
</dbReference>
<evidence type="ECO:0000313" key="2">
    <source>
        <dbReference type="Proteomes" id="UP000691718"/>
    </source>
</evidence>
<keyword evidence="2" id="KW-1185">Reference proteome</keyword>
<proteinExistence type="predicted"/>
<gene>
    <name evidence="1" type="ORF">PAPOLLO_LOCUS3024</name>
</gene>
<dbReference type="EMBL" id="CAJQZP010000200">
    <property type="protein sequence ID" value="CAG4945158.1"/>
    <property type="molecule type" value="Genomic_DNA"/>
</dbReference>
<organism evidence="1 2">
    <name type="scientific">Parnassius apollo</name>
    <name type="common">Apollo butterfly</name>
    <name type="synonym">Papilio apollo</name>
    <dbReference type="NCBI Taxonomy" id="110799"/>
    <lineage>
        <taxon>Eukaryota</taxon>
        <taxon>Metazoa</taxon>
        <taxon>Ecdysozoa</taxon>
        <taxon>Arthropoda</taxon>
        <taxon>Hexapoda</taxon>
        <taxon>Insecta</taxon>
        <taxon>Pterygota</taxon>
        <taxon>Neoptera</taxon>
        <taxon>Endopterygota</taxon>
        <taxon>Lepidoptera</taxon>
        <taxon>Glossata</taxon>
        <taxon>Ditrysia</taxon>
        <taxon>Papilionoidea</taxon>
        <taxon>Papilionidae</taxon>
        <taxon>Parnassiinae</taxon>
        <taxon>Parnassini</taxon>
        <taxon>Parnassius</taxon>
        <taxon>Parnassius</taxon>
    </lineage>
</organism>
<reference evidence="1" key="1">
    <citation type="submission" date="2021-04" db="EMBL/GenBank/DDBJ databases">
        <authorList>
            <person name="Tunstrom K."/>
        </authorList>
    </citation>
    <scope>NUCLEOTIDE SEQUENCE</scope>
</reference>
<protein>
    <submittedName>
        <fullName evidence="1">(apollo) hypothetical protein</fullName>
    </submittedName>
</protein>
<sequence length="89" mass="9596">MVSWRNVSPEVVVVVERLGEKNGNKYLLVDQHELYQEEVVTSSSDGAVRGARFPATAAAGGRQARGARGARVSASSSWRRGDHLVEVCA</sequence>
<dbReference type="AlphaFoldDB" id="A0A8S3W6Z7"/>
<evidence type="ECO:0000313" key="1">
    <source>
        <dbReference type="EMBL" id="CAG4945158.1"/>
    </source>
</evidence>
<comment type="caution">
    <text evidence="1">The sequence shown here is derived from an EMBL/GenBank/DDBJ whole genome shotgun (WGS) entry which is preliminary data.</text>
</comment>